<reference evidence="1" key="1">
    <citation type="submission" date="2018-11" db="EMBL/GenBank/DDBJ databases">
        <authorList>
            <person name="Alioto T."/>
            <person name="Alioto T."/>
        </authorList>
    </citation>
    <scope>NUCLEOTIDE SEQUENCE</scope>
</reference>
<name>A0A8B6GMN5_MYTGA</name>
<evidence type="ECO:0000313" key="2">
    <source>
        <dbReference type="Proteomes" id="UP000596742"/>
    </source>
</evidence>
<dbReference type="EMBL" id="UYJE01008686">
    <property type="protein sequence ID" value="VDI66230.1"/>
    <property type="molecule type" value="Genomic_DNA"/>
</dbReference>
<comment type="caution">
    <text evidence="1">The sequence shown here is derived from an EMBL/GenBank/DDBJ whole genome shotgun (WGS) entry which is preliminary data.</text>
</comment>
<proteinExistence type="predicted"/>
<sequence>MEKLPKPLVALSNSVIDDYEQFTWNSNYLGDKMRISLVWTRGDAIHVNRGIKHKSRSNRDRDNKRMKTLKERMNNTEDDFNKTLNINIDNSEMEMESGDDMLDNGTIDLPLVAPEKINITPVVKVVQPVCVLLDKTINLKDNEITESIVCQGSRTQRNLHTDVKDKENRQIDKIKTIAMKLIITGKSPCTDSHFQKVVYSQRSEGSCIIGKLKKRDTVVICTIRKRGEARHVNLETDKTEYETAMSYVYRFRDIRKSDDDELKCHVRGIPRIERYTEIQKILFVVFW</sequence>
<evidence type="ECO:0000313" key="1">
    <source>
        <dbReference type="EMBL" id="VDI66230.1"/>
    </source>
</evidence>
<dbReference type="Proteomes" id="UP000596742">
    <property type="component" value="Unassembled WGS sequence"/>
</dbReference>
<protein>
    <submittedName>
        <fullName evidence="1">Uncharacterized protein</fullName>
    </submittedName>
</protein>
<keyword evidence="2" id="KW-1185">Reference proteome</keyword>
<gene>
    <name evidence="1" type="ORF">MGAL_10B029287</name>
</gene>
<dbReference type="AlphaFoldDB" id="A0A8B6GMN5"/>
<accession>A0A8B6GMN5</accession>
<organism evidence="1 2">
    <name type="scientific">Mytilus galloprovincialis</name>
    <name type="common">Mediterranean mussel</name>
    <dbReference type="NCBI Taxonomy" id="29158"/>
    <lineage>
        <taxon>Eukaryota</taxon>
        <taxon>Metazoa</taxon>
        <taxon>Spiralia</taxon>
        <taxon>Lophotrochozoa</taxon>
        <taxon>Mollusca</taxon>
        <taxon>Bivalvia</taxon>
        <taxon>Autobranchia</taxon>
        <taxon>Pteriomorphia</taxon>
        <taxon>Mytilida</taxon>
        <taxon>Mytiloidea</taxon>
        <taxon>Mytilidae</taxon>
        <taxon>Mytilinae</taxon>
        <taxon>Mytilus</taxon>
    </lineage>
</organism>